<feature type="compositionally biased region" description="Basic and acidic residues" evidence="1">
    <location>
        <begin position="80"/>
        <end position="133"/>
    </location>
</feature>
<dbReference type="AlphaFoldDB" id="A0AAX6IBW3"/>
<feature type="compositionally biased region" description="Polar residues" evidence="1">
    <location>
        <begin position="241"/>
        <end position="283"/>
    </location>
</feature>
<feature type="compositionally biased region" description="Basic and acidic residues" evidence="1">
    <location>
        <begin position="412"/>
        <end position="429"/>
    </location>
</feature>
<feature type="compositionally biased region" description="Polar residues" evidence="1">
    <location>
        <begin position="369"/>
        <end position="380"/>
    </location>
</feature>
<evidence type="ECO:0000313" key="2">
    <source>
        <dbReference type="EMBL" id="KAJ6850726.1"/>
    </source>
</evidence>
<name>A0AAX6IBW3_IRIPA</name>
<reference evidence="2" key="1">
    <citation type="journal article" date="2023" name="GigaByte">
        <title>Genome assembly of the bearded iris, Iris pallida Lam.</title>
        <authorList>
            <person name="Bruccoleri R.E."/>
            <person name="Oakeley E.J."/>
            <person name="Faust A.M.E."/>
            <person name="Altorfer M."/>
            <person name="Dessus-Babus S."/>
            <person name="Burckhardt D."/>
            <person name="Oertli M."/>
            <person name="Naumann U."/>
            <person name="Petersen F."/>
            <person name="Wong J."/>
        </authorList>
    </citation>
    <scope>NUCLEOTIDE SEQUENCE</scope>
    <source>
        <strain evidence="2">GSM-AAB239-AS_SAM_17_03QT</strain>
    </source>
</reference>
<dbReference type="EMBL" id="JANAVB010002603">
    <property type="protein sequence ID" value="KAJ6850726.1"/>
    <property type="molecule type" value="Genomic_DNA"/>
</dbReference>
<feature type="compositionally biased region" description="Basic and acidic residues" evidence="1">
    <location>
        <begin position="493"/>
        <end position="509"/>
    </location>
</feature>
<evidence type="ECO:0000256" key="1">
    <source>
        <dbReference type="SAM" id="MobiDB-lite"/>
    </source>
</evidence>
<dbReference type="Proteomes" id="UP001140949">
    <property type="component" value="Unassembled WGS sequence"/>
</dbReference>
<organism evidence="2 3">
    <name type="scientific">Iris pallida</name>
    <name type="common">Sweet iris</name>
    <dbReference type="NCBI Taxonomy" id="29817"/>
    <lineage>
        <taxon>Eukaryota</taxon>
        <taxon>Viridiplantae</taxon>
        <taxon>Streptophyta</taxon>
        <taxon>Embryophyta</taxon>
        <taxon>Tracheophyta</taxon>
        <taxon>Spermatophyta</taxon>
        <taxon>Magnoliopsida</taxon>
        <taxon>Liliopsida</taxon>
        <taxon>Asparagales</taxon>
        <taxon>Iridaceae</taxon>
        <taxon>Iridoideae</taxon>
        <taxon>Irideae</taxon>
        <taxon>Iris</taxon>
    </lineage>
</organism>
<feature type="region of interest" description="Disordered" evidence="1">
    <location>
        <begin position="241"/>
        <end position="289"/>
    </location>
</feature>
<comment type="caution">
    <text evidence="2">The sequence shown here is derived from an EMBL/GenBank/DDBJ whole genome shotgun (WGS) entry which is preliminary data.</text>
</comment>
<protein>
    <submittedName>
        <fullName evidence="2">TRAF3-interacting protein 1-like</fullName>
    </submittedName>
</protein>
<feature type="compositionally biased region" description="Basic and acidic residues" evidence="1">
    <location>
        <begin position="521"/>
        <end position="537"/>
    </location>
</feature>
<dbReference type="PANTHER" id="PTHR34660">
    <property type="entry name" value="MYB-LIKE PROTEIN X"/>
    <property type="match status" value="1"/>
</dbReference>
<gene>
    <name evidence="2" type="ORF">M6B38_264005</name>
</gene>
<dbReference type="PANTHER" id="PTHR34660:SF3">
    <property type="entry name" value="RRM DOMAIN-CONTAINING PROTEIN"/>
    <property type="match status" value="1"/>
</dbReference>
<feature type="compositionally biased region" description="Polar residues" evidence="1">
    <location>
        <begin position="389"/>
        <end position="404"/>
    </location>
</feature>
<proteinExistence type="predicted"/>
<reference evidence="2" key="2">
    <citation type="submission" date="2023-04" db="EMBL/GenBank/DDBJ databases">
        <authorList>
            <person name="Bruccoleri R.E."/>
            <person name="Oakeley E.J."/>
            <person name="Faust A.-M."/>
            <person name="Dessus-Babus S."/>
            <person name="Altorfer M."/>
            <person name="Burckhardt D."/>
            <person name="Oertli M."/>
            <person name="Naumann U."/>
            <person name="Petersen F."/>
            <person name="Wong J."/>
        </authorList>
    </citation>
    <scope>NUCLEOTIDE SEQUENCE</scope>
    <source>
        <strain evidence="2">GSM-AAB239-AS_SAM_17_03QT</strain>
        <tissue evidence="2">Leaf</tissue>
    </source>
</reference>
<feature type="region of interest" description="Disordered" evidence="1">
    <location>
        <begin position="50"/>
        <end position="133"/>
    </location>
</feature>
<evidence type="ECO:0000313" key="3">
    <source>
        <dbReference type="Proteomes" id="UP001140949"/>
    </source>
</evidence>
<sequence>MVDGKETGFWSIVELERVEVVVVVVVEEVVSTAGIICSAMSRCFPFPPPGYEKAARNGDDNEDLLKKEKHKEKKHKKEKRDKEKRESKERKDKDRGKDKNKEKKDRKEKHKDKTKDKDKNRTPEDTKTEIRPEICHEDQFGYNCKSEVQDSKFTEEFGRRIRDEERGAAADRSVGNFTTTTQGRLDGVGVSTALEKESGNRMVPDFAGRVQKRHDNLTLPIQKKTEEMGTGVATAKQRTLSGENVSDFSSTEPGKNHVTGRQTGNFTGSFQNGTEGRVTSNSLQKERSGSKYLANSLQKGRCAGNNITGRDVNNFMGSGQRTEGMLTANPMQKERAGSNNVPGWPVNNFICSTEKSGFTANSMLKERGASNNLVSNSPTGAAQRKNDRMVQQSQNLSSSTQKSTGGIGLTPKMEKERVKDSEISMHKETGASNNVVRNLVGAAERKDDRMGQQGGNPMTSIQRIAEGIGLAHTMEKEAVKDNGTVPYTIATEQKNDWMGKSAEKPSEKKKEKKKKKSKEKKMKEGKGEEHKDGDRHEKKSKRKDKDRHKEKEKEEKIRDKSEHKYEEHDKREEIRTNDQVDDITKSKFPHAENAIFTAADRNEKKRKGIEINGFLHEIDERPNKLSKTTASSSCPVVENGRTLKLSHITSRPSLELDAINKTKAELVLGNKETKANGKAEANPPSVVLRPPVAVVEGQSGKVSSRPNHPDAKYLINVYSVPEMAEWPEYDDQGWLFLGKNPEPLKKLMDDAILAEVWAKGLQIESADVFALPFVVPF</sequence>
<keyword evidence="3" id="KW-1185">Reference proteome</keyword>
<feature type="compositionally biased region" description="Basic and acidic residues" evidence="1">
    <location>
        <begin position="547"/>
        <end position="585"/>
    </location>
</feature>
<accession>A0AAX6IBW3</accession>
<feature type="region of interest" description="Disordered" evidence="1">
    <location>
        <begin position="490"/>
        <end position="586"/>
    </location>
</feature>
<feature type="compositionally biased region" description="Basic residues" evidence="1">
    <location>
        <begin position="67"/>
        <end position="79"/>
    </location>
</feature>
<feature type="region of interest" description="Disordered" evidence="1">
    <location>
        <begin position="369"/>
        <end position="437"/>
    </location>
</feature>
<feature type="compositionally biased region" description="Basic residues" evidence="1">
    <location>
        <begin position="510"/>
        <end position="520"/>
    </location>
</feature>
<feature type="compositionally biased region" description="Basic and acidic residues" evidence="1">
    <location>
        <begin position="53"/>
        <end position="66"/>
    </location>
</feature>